<sequence>MELRRHSCVLPSNAPALQDNSLQDLSIPSRVLQERSSNRQHAYLDFDLSVRKKPIPSLPIESTYSNGLGAYLTAHGIVASQLVDPQKGEAIINHQTAKLWRALQQSEAYRKYRLRQPKESKDQARWPDHMEYAFWRGLVRWDPMGRRKYMHEGKQRGRNELVADSIKQDTGVDRTRKQVSSHIQVLKQILKDQPSILRYISKEDFGSRNRRHTTSDANPIRNRHAMGQSSGLVSKYHDPRQPMQFSWQGCGSLPVPQIFPKDSTTGYSTFTPFSFEMFVRDTSQTPGTRIHTFTRLSERPRRADVRINDARQWRKHYPELAFMTSVFEHCDLIVCDASIQLMTEQLPKAAELAIQFELMSEYPPDEYDSFECRTRFFDDGRLTHQLNESRNPIPESCASFRYNPGTRRLDTVTFGSSFWARRMFYLAKHLRDARSLEDKTERRKIENHVRQNLHSLTATQEIYVTKGDSKPQRVLVLFWRFSQTHNNHGGQTTFCNIIYSPSLTLPIQHQMSTLPDDDGKDTKDICTHPQQYATPPFDLATHQPYPTHSFDLDTLSSMGLDGAFSNTCSAPSMTTDLSTTHSLPSISHSHDASHGDAQKHEDTDMEFTGGKVNINMMLEPPLNLESYGGYGDPHGHHNQTHSQQHQHPRQHSHDHTHENLNLNPLAALTHLDPSASSINAFDDLGIFRPWPSYPELLDRIEGVESVGAGSGAGAGQVLGAHEDAGQHGGGVELWKLQGSFTEDMVVKAEEGLVNEKEGDEQREFWRGGFLGVEGLTEEGRGGMGGC</sequence>
<dbReference type="PANTHER" id="PTHR11834">
    <property type="entry name" value="TRANSCRIPTIONAL ENHANCER FACTOR TEF RELATED"/>
    <property type="match status" value="1"/>
</dbReference>
<dbReference type="SMART" id="SM00426">
    <property type="entry name" value="TEA"/>
    <property type="match status" value="1"/>
</dbReference>
<feature type="compositionally biased region" description="Polar residues" evidence="7">
    <location>
        <begin position="574"/>
        <end position="587"/>
    </location>
</feature>
<organism evidence="9 10">
    <name type="scientific">Lepidopterella palustris CBS 459.81</name>
    <dbReference type="NCBI Taxonomy" id="1314670"/>
    <lineage>
        <taxon>Eukaryota</taxon>
        <taxon>Fungi</taxon>
        <taxon>Dikarya</taxon>
        <taxon>Ascomycota</taxon>
        <taxon>Pezizomycotina</taxon>
        <taxon>Dothideomycetes</taxon>
        <taxon>Pleosporomycetidae</taxon>
        <taxon>Mytilinidiales</taxon>
        <taxon>Argynnaceae</taxon>
        <taxon>Lepidopterella</taxon>
    </lineage>
</organism>
<feature type="DNA-binding region" description="TEA" evidence="6">
    <location>
        <begin position="119"/>
        <end position="193"/>
    </location>
</feature>
<evidence type="ECO:0000256" key="4">
    <source>
        <dbReference type="ARBA" id="ARBA00023163"/>
    </source>
</evidence>
<feature type="compositionally biased region" description="Basic and acidic residues" evidence="7">
    <location>
        <begin position="588"/>
        <end position="602"/>
    </location>
</feature>
<evidence type="ECO:0000313" key="10">
    <source>
        <dbReference type="Proteomes" id="UP000250266"/>
    </source>
</evidence>
<dbReference type="PRINTS" id="PR00065">
    <property type="entry name" value="TEADOMAIN"/>
</dbReference>
<dbReference type="GO" id="GO:0000978">
    <property type="term" value="F:RNA polymerase II cis-regulatory region sequence-specific DNA binding"/>
    <property type="evidence" value="ECO:0007669"/>
    <property type="project" value="TreeGrafter"/>
</dbReference>
<proteinExistence type="inferred from homology"/>
<evidence type="ECO:0000256" key="1">
    <source>
        <dbReference type="ARBA" id="ARBA00004123"/>
    </source>
</evidence>
<dbReference type="GO" id="GO:0000981">
    <property type="term" value="F:DNA-binding transcription factor activity, RNA polymerase II-specific"/>
    <property type="evidence" value="ECO:0007669"/>
    <property type="project" value="TreeGrafter"/>
</dbReference>
<evidence type="ECO:0000256" key="7">
    <source>
        <dbReference type="SAM" id="MobiDB-lite"/>
    </source>
</evidence>
<evidence type="ECO:0000256" key="6">
    <source>
        <dbReference type="PROSITE-ProRule" id="PRU00505"/>
    </source>
</evidence>
<feature type="domain" description="TEA" evidence="8">
    <location>
        <begin position="119"/>
        <end position="193"/>
    </location>
</feature>
<keyword evidence="3" id="KW-0805">Transcription regulation</keyword>
<accession>A0A8E2JJA7</accession>
<dbReference type="AlphaFoldDB" id="A0A8E2JJA7"/>
<feature type="region of interest" description="Disordered" evidence="7">
    <location>
        <begin position="574"/>
        <end position="602"/>
    </location>
</feature>
<dbReference type="Gene3D" id="6.10.20.40">
    <property type="entry name" value="TEA/ATTS domain"/>
    <property type="match status" value="1"/>
</dbReference>
<dbReference type="GO" id="GO:0005667">
    <property type="term" value="C:transcription regulator complex"/>
    <property type="evidence" value="ECO:0007669"/>
    <property type="project" value="TreeGrafter"/>
</dbReference>
<keyword evidence="4" id="KW-0804">Transcription</keyword>
<protein>
    <recommendedName>
        <fullName evidence="8">TEA domain-containing protein</fullName>
    </recommendedName>
</protein>
<dbReference type="InterPro" id="IPR050937">
    <property type="entry name" value="TEC1_TEAD_TF"/>
</dbReference>
<feature type="compositionally biased region" description="Basic residues" evidence="7">
    <location>
        <begin position="636"/>
        <end position="650"/>
    </location>
</feature>
<dbReference type="InterPro" id="IPR000818">
    <property type="entry name" value="TEA/ATTS_dom"/>
</dbReference>
<keyword evidence="10" id="KW-1185">Reference proteome</keyword>
<evidence type="ECO:0000256" key="5">
    <source>
        <dbReference type="ARBA" id="ARBA00023242"/>
    </source>
</evidence>
<comment type="subcellular location">
    <subcellularLocation>
        <location evidence="1">Nucleus</location>
    </subcellularLocation>
</comment>
<dbReference type="Proteomes" id="UP000250266">
    <property type="component" value="Unassembled WGS sequence"/>
</dbReference>
<dbReference type="OrthoDB" id="10006572at2759"/>
<dbReference type="PANTHER" id="PTHR11834:SF0">
    <property type="entry name" value="PROTEIN SCALLOPED"/>
    <property type="match status" value="1"/>
</dbReference>
<name>A0A8E2JJA7_9PEZI</name>
<reference evidence="9 10" key="1">
    <citation type="journal article" date="2016" name="Nat. Commun.">
        <title>Ectomycorrhizal ecology is imprinted in the genome of the dominant symbiotic fungus Cenococcum geophilum.</title>
        <authorList>
            <consortium name="DOE Joint Genome Institute"/>
            <person name="Peter M."/>
            <person name="Kohler A."/>
            <person name="Ohm R.A."/>
            <person name="Kuo A."/>
            <person name="Krutzmann J."/>
            <person name="Morin E."/>
            <person name="Arend M."/>
            <person name="Barry K.W."/>
            <person name="Binder M."/>
            <person name="Choi C."/>
            <person name="Clum A."/>
            <person name="Copeland A."/>
            <person name="Grisel N."/>
            <person name="Haridas S."/>
            <person name="Kipfer T."/>
            <person name="LaButti K."/>
            <person name="Lindquist E."/>
            <person name="Lipzen A."/>
            <person name="Maire R."/>
            <person name="Meier B."/>
            <person name="Mihaltcheva S."/>
            <person name="Molinier V."/>
            <person name="Murat C."/>
            <person name="Poggeler S."/>
            <person name="Quandt C.A."/>
            <person name="Sperisen C."/>
            <person name="Tritt A."/>
            <person name="Tisserant E."/>
            <person name="Crous P.W."/>
            <person name="Henrissat B."/>
            <person name="Nehls U."/>
            <person name="Egli S."/>
            <person name="Spatafora J.W."/>
            <person name="Grigoriev I.V."/>
            <person name="Martin F.M."/>
        </authorList>
    </citation>
    <scope>NUCLEOTIDE SEQUENCE [LARGE SCALE GENOMIC DNA]</scope>
    <source>
        <strain evidence="9 10">CBS 459.81</strain>
    </source>
</reference>
<evidence type="ECO:0000313" key="9">
    <source>
        <dbReference type="EMBL" id="OCK84528.1"/>
    </source>
</evidence>
<dbReference type="InterPro" id="IPR038096">
    <property type="entry name" value="TEA/ATTS_sf"/>
</dbReference>
<gene>
    <name evidence="9" type="ORF">K432DRAFT_401047</name>
</gene>
<evidence type="ECO:0000256" key="2">
    <source>
        <dbReference type="ARBA" id="ARBA00008421"/>
    </source>
</evidence>
<dbReference type="GO" id="GO:0005634">
    <property type="term" value="C:nucleus"/>
    <property type="evidence" value="ECO:0007669"/>
    <property type="project" value="UniProtKB-SubCell"/>
</dbReference>
<dbReference type="Pfam" id="PF01285">
    <property type="entry name" value="TEA"/>
    <property type="match status" value="1"/>
</dbReference>
<comment type="similarity">
    <text evidence="2">Belongs to the TEC1 family.</text>
</comment>
<evidence type="ECO:0000259" key="8">
    <source>
        <dbReference type="PROSITE" id="PS51088"/>
    </source>
</evidence>
<evidence type="ECO:0000256" key="3">
    <source>
        <dbReference type="ARBA" id="ARBA00023015"/>
    </source>
</evidence>
<feature type="region of interest" description="Disordered" evidence="7">
    <location>
        <begin position="627"/>
        <end position="657"/>
    </location>
</feature>
<dbReference type="EMBL" id="KV744835">
    <property type="protein sequence ID" value="OCK84528.1"/>
    <property type="molecule type" value="Genomic_DNA"/>
</dbReference>
<keyword evidence="5" id="KW-0539">Nucleus</keyword>
<dbReference type="PROSITE" id="PS51088">
    <property type="entry name" value="TEA_2"/>
    <property type="match status" value="1"/>
</dbReference>